<comment type="caution">
    <text evidence="3">The sequence shown here is derived from an EMBL/GenBank/DDBJ whole genome shotgun (WGS) entry which is preliminary data.</text>
</comment>
<dbReference type="eggNOG" id="COG1316">
    <property type="taxonomic scope" value="Bacteria"/>
</dbReference>
<dbReference type="Proteomes" id="UP000017747">
    <property type="component" value="Unassembled WGS sequence"/>
</dbReference>
<reference evidence="3 4" key="1">
    <citation type="journal article" date="2014" name="Genome Announc.">
        <title>Genome Sequence of Youngiibacter fragilis, the Type Strain of the Genus Youngiibacter.</title>
        <authorList>
            <person name="Wawrik C.B."/>
            <person name="Callaghan A.V."/>
            <person name="Stamps B.W."/>
            <person name="Wawrik B."/>
        </authorList>
    </citation>
    <scope>NUCLEOTIDE SEQUENCE [LARGE SCALE GENOMIC DNA]</scope>
    <source>
        <strain evidence="3 4">232.1</strain>
    </source>
</reference>
<feature type="domain" description="Cell envelope-related transcriptional attenuator" evidence="2">
    <location>
        <begin position="83"/>
        <end position="240"/>
    </location>
</feature>
<dbReference type="STRING" id="994573.T472_0210530"/>
<protein>
    <submittedName>
        <fullName evidence="3">LytR family transcriptional regulator</fullName>
    </submittedName>
</protein>
<evidence type="ECO:0000256" key="1">
    <source>
        <dbReference type="ARBA" id="ARBA00006068"/>
    </source>
</evidence>
<gene>
    <name evidence="3" type="ORF">T472_0210530</name>
</gene>
<dbReference type="EMBL" id="AXUN02000177">
    <property type="protein sequence ID" value="ETA80681.1"/>
    <property type="molecule type" value="Genomic_DNA"/>
</dbReference>
<proteinExistence type="inferred from homology"/>
<dbReference type="OrthoDB" id="9782542at2"/>
<dbReference type="PATRIC" id="fig|994573.3.peg.1956"/>
<dbReference type="RefSeq" id="WP_023387472.1">
    <property type="nucleotide sequence ID" value="NZ_AXUN02000177.1"/>
</dbReference>
<accession>V7I5V9</accession>
<name>V7I5V9_9CLOT</name>
<dbReference type="Gene3D" id="3.40.630.190">
    <property type="entry name" value="LCP protein"/>
    <property type="match status" value="1"/>
</dbReference>
<sequence>MNKGIKVALIIALLALFSAGAYGAWYVNNIYKSLDVQVISTEKEDLGITEEAEVKINMFENSKEVINILLLGTDKRAPDENSRSDSMMILSIDPVNNNLKLSSLMRDSYVKIKGHGSDKLAHAYAYGGAPLALNTVNTNFGMNIEYYAVINYGGLINVIDALGGVEIDIKDYEIDMVNAYIGDVAKIEDVPYKAIETTGLQTLTGVQAVGYARVRYVGDGDFERTERQRSVLTSMFNKFKEIDTKDIPGVAAKLAPNVETNVSLYNMVRIGTSVINAGMKNVLQARFPTDDYGYGKLTTKWFYFFEKEETIEELHDFIYENEIPKSQKKD</sequence>
<evidence type="ECO:0000259" key="2">
    <source>
        <dbReference type="Pfam" id="PF03816"/>
    </source>
</evidence>
<dbReference type="PANTHER" id="PTHR33392">
    <property type="entry name" value="POLYISOPRENYL-TEICHOIC ACID--PEPTIDOGLYCAN TEICHOIC ACID TRANSFERASE TAGU"/>
    <property type="match status" value="1"/>
</dbReference>
<evidence type="ECO:0000313" key="4">
    <source>
        <dbReference type="Proteomes" id="UP000017747"/>
    </source>
</evidence>
<evidence type="ECO:0000313" key="3">
    <source>
        <dbReference type="EMBL" id="ETA80681.1"/>
    </source>
</evidence>
<dbReference type="PANTHER" id="PTHR33392:SF6">
    <property type="entry name" value="POLYISOPRENYL-TEICHOIC ACID--PEPTIDOGLYCAN TEICHOIC ACID TRANSFERASE TAGU"/>
    <property type="match status" value="1"/>
</dbReference>
<dbReference type="InterPro" id="IPR050922">
    <property type="entry name" value="LytR/CpsA/Psr_CW_biosynth"/>
</dbReference>
<dbReference type="AlphaFoldDB" id="V7I5V9"/>
<comment type="similarity">
    <text evidence="1">Belongs to the LytR/CpsA/Psr (LCP) family.</text>
</comment>
<organism evidence="3 4">
    <name type="scientific">Youngiibacter fragilis 232.1</name>
    <dbReference type="NCBI Taxonomy" id="994573"/>
    <lineage>
        <taxon>Bacteria</taxon>
        <taxon>Bacillati</taxon>
        <taxon>Bacillota</taxon>
        <taxon>Clostridia</taxon>
        <taxon>Eubacteriales</taxon>
        <taxon>Clostridiaceae</taxon>
        <taxon>Youngiibacter</taxon>
    </lineage>
</organism>
<keyword evidence="4" id="KW-1185">Reference proteome</keyword>
<dbReference type="Pfam" id="PF03816">
    <property type="entry name" value="LytR_cpsA_psr"/>
    <property type="match status" value="1"/>
</dbReference>
<dbReference type="InterPro" id="IPR004474">
    <property type="entry name" value="LytR_CpsA_psr"/>
</dbReference>
<dbReference type="NCBIfam" id="TIGR00350">
    <property type="entry name" value="lytR_cpsA_psr"/>
    <property type="match status" value="1"/>
</dbReference>